<reference evidence="1 2" key="1">
    <citation type="journal article" date="2016" name="Nat. Commun.">
        <title>Thousands of microbial genomes shed light on interconnected biogeochemical processes in an aquifer system.</title>
        <authorList>
            <person name="Anantharaman K."/>
            <person name="Brown C.T."/>
            <person name="Hug L.A."/>
            <person name="Sharon I."/>
            <person name="Castelle C.J."/>
            <person name="Probst A.J."/>
            <person name="Thomas B.C."/>
            <person name="Singh A."/>
            <person name="Wilkins M.J."/>
            <person name="Karaoz U."/>
            <person name="Brodie E.L."/>
            <person name="Williams K.H."/>
            <person name="Hubbard S.S."/>
            <person name="Banfield J.F."/>
        </authorList>
    </citation>
    <scope>NUCLEOTIDE SEQUENCE [LARGE SCALE GENOMIC DNA]</scope>
</reference>
<evidence type="ECO:0000313" key="1">
    <source>
        <dbReference type="EMBL" id="OHA08108.1"/>
    </source>
</evidence>
<dbReference type="EMBL" id="MHQR01000005">
    <property type="protein sequence ID" value="OHA08108.1"/>
    <property type="molecule type" value="Genomic_DNA"/>
</dbReference>
<sequence>MRPAEIRAASWCFGLSTKERERLPNKIGRIREDDDAGQDDRGASQAVLDYAPPIRAHSRVIMLTAARVVSDTKIF</sequence>
<name>A0A1G2L8Z1_9BACT</name>
<organism evidence="1 2">
    <name type="scientific">Candidatus Sungbacteria bacterium RIFCSPLOWO2_01_FULL_54_21</name>
    <dbReference type="NCBI Taxonomy" id="1802279"/>
    <lineage>
        <taxon>Bacteria</taxon>
        <taxon>Candidatus Sungiibacteriota</taxon>
    </lineage>
</organism>
<dbReference type="Proteomes" id="UP000176510">
    <property type="component" value="Unassembled WGS sequence"/>
</dbReference>
<evidence type="ECO:0000313" key="2">
    <source>
        <dbReference type="Proteomes" id="UP000176510"/>
    </source>
</evidence>
<proteinExistence type="predicted"/>
<dbReference type="AlphaFoldDB" id="A0A1G2L8Z1"/>
<accession>A0A1G2L8Z1</accession>
<comment type="caution">
    <text evidence="1">The sequence shown here is derived from an EMBL/GenBank/DDBJ whole genome shotgun (WGS) entry which is preliminary data.</text>
</comment>
<gene>
    <name evidence="1" type="ORF">A3B34_02325</name>
</gene>
<protein>
    <submittedName>
        <fullName evidence="1">Uncharacterized protein</fullName>
    </submittedName>
</protein>